<dbReference type="GO" id="GO:0005634">
    <property type="term" value="C:nucleus"/>
    <property type="evidence" value="ECO:0007669"/>
    <property type="project" value="TreeGrafter"/>
</dbReference>
<keyword evidence="1" id="KW-0540">Nuclease</keyword>
<dbReference type="Gene3D" id="3.30.420.10">
    <property type="entry name" value="Ribonuclease H-like superfamily/Ribonuclease H"/>
    <property type="match status" value="1"/>
</dbReference>
<dbReference type="GO" id="GO:0003676">
    <property type="term" value="F:nucleic acid binding"/>
    <property type="evidence" value="ECO:0007669"/>
    <property type="project" value="InterPro"/>
</dbReference>
<dbReference type="GO" id="GO:0006139">
    <property type="term" value="P:nucleobase-containing compound metabolic process"/>
    <property type="evidence" value="ECO:0007669"/>
    <property type="project" value="InterPro"/>
</dbReference>
<keyword evidence="5" id="KW-1185">Reference proteome</keyword>
<dbReference type="Pfam" id="PF01612">
    <property type="entry name" value="DNA_pol_A_exo1"/>
    <property type="match status" value="1"/>
</dbReference>
<dbReference type="SUPFAM" id="SSF53098">
    <property type="entry name" value="Ribonuclease H-like"/>
    <property type="match status" value="1"/>
</dbReference>
<accession>A0A835JX81</accession>
<evidence type="ECO:0000313" key="4">
    <source>
        <dbReference type="EMBL" id="KAF9679487.1"/>
    </source>
</evidence>
<dbReference type="GO" id="GO:0008408">
    <property type="term" value="F:3'-5' exonuclease activity"/>
    <property type="evidence" value="ECO:0007669"/>
    <property type="project" value="InterPro"/>
</dbReference>
<dbReference type="SMART" id="SM00474">
    <property type="entry name" value="35EXOc"/>
    <property type="match status" value="1"/>
</dbReference>
<dbReference type="OrthoDB" id="1920326at2759"/>
<dbReference type="PANTHER" id="PTHR13620:SF105">
    <property type="entry name" value="OS01G0737700 PROTEIN"/>
    <property type="match status" value="1"/>
</dbReference>
<dbReference type="AlphaFoldDB" id="A0A835JX81"/>
<proteinExistence type="predicted"/>
<dbReference type="InterPro" id="IPR036397">
    <property type="entry name" value="RNaseH_sf"/>
</dbReference>
<dbReference type="EMBL" id="JADGMS010000006">
    <property type="protein sequence ID" value="KAF9679487.1"/>
    <property type="molecule type" value="Genomic_DNA"/>
</dbReference>
<protein>
    <recommendedName>
        <fullName evidence="3">3'-5' exonuclease domain-containing protein</fullName>
    </recommendedName>
</protein>
<feature type="domain" description="3'-5' exonuclease" evidence="3">
    <location>
        <begin position="39"/>
        <end position="217"/>
    </location>
</feature>
<organism evidence="4 5">
    <name type="scientific">Salix dunnii</name>
    <dbReference type="NCBI Taxonomy" id="1413687"/>
    <lineage>
        <taxon>Eukaryota</taxon>
        <taxon>Viridiplantae</taxon>
        <taxon>Streptophyta</taxon>
        <taxon>Embryophyta</taxon>
        <taxon>Tracheophyta</taxon>
        <taxon>Spermatophyta</taxon>
        <taxon>Magnoliopsida</taxon>
        <taxon>eudicotyledons</taxon>
        <taxon>Gunneridae</taxon>
        <taxon>Pentapetalae</taxon>
        <taxon>rosids</taxon>
        <taxon>fabids</taxon>
        <taxon>Malpighiales</taxon>
        <taxon>Salicaceae</taxon>
        <taxon>Saliceae</taxon>
        <taxon>Salix</taxon>
    </lineage>
</organism>
<dbReference type="Proteomes" id="UP000657918">
    <property type="component" value="Unassembled WGS sequence"/>
</dbReference>
<reference evidence="4 5" key="1">
    <citation type="submission" date="2020-10" db="EMBL/GenBank/DDBJ databases">
        <title>Plant Genome Project.</title>
        <authorList>
            <person name="Zhang R.-G."/>
        </authorList>
    </citation>
    <scope>NUCLEOTIDE SEQUENCE [LARGE SCALE GENOMIC DNA]</scope>
    <source>
        <strain evidence="4">FAFU-HL-1</strain>
        <tissue evidence="4">Leaf</tissue>
    </source>
</reference>
<dbReference type="GO" id="GO:0005737">
    <property type="term" value="C:cytoplasm"/>
    <property type="evidence" value="ECO:0007669"/>
    <property type="project" value="TreeGrafter"/>
</dbReference>
<evidence type="ECO:0000259" key="3">
    <source>
        <dbReference type="SMART" id="SM00474"/>
    </source>
</evidence>
<evidence type="ECO:0000256" key="2">
    <source>
        <dbReference type="ARBA" id="ARBA00022801"/>
    </source>
</evidence>
<evidence type="ECO:0000256" key="1">
    <source>
        <dbReference type="ARBA" id="ARBA00022722"/>
    </source>
</evidence>
<dbReference type="PANTHER" id="PTHR13620">
    <property type="entry name" value="3-5 EXONUCLEASE"/>
    <property type="match status" value="1"/>
</dbReference>
<dbReference type="InterPro" id="IPR012337">
    <property type="entry name" value="RNaseH-like_sf"/>
</dbReference>
<evidence type="ECO:0000313" key="5">
    <source>
        <dbReference type="Proteomes" id="UP000657918"/>
    </source>
</evidence>
<dbReference type="CDD" id="cd06141">
    <property type="entry name" value="WRN_exo"/>
    <property type="match status" value="1"/>
</dbReference>
<dbReference type="InterPro" id="IPR002562">
    <property type="entry name" value="3'-5'_exonuclease_dom"/>
</dbReference>
<dbReference type="FunFam" id="3.30.420.10:FF:000054">
    <property type="entry name" value="Werner Syndrome-like exonuclease"/>
    <property type="match status" value="1"/>
</dbReference>
<keyword evidence="2" id="KW-0378">Hydrolase</keyword>
<name>A0A835JX81_9ROSI</name>
<comment type="caution">
    <text evidence="4">The sequence shown here is derived from an EMBL/GenBank/DDBJ whole genome shotgun (WGS) entry which is preliminary data.</text>
</comment>
<sequence length="310" mass="35817">MAISIEDHELPYNTHNLYDVNFFEDKIRTLVTHTPSFVDTWVAETQQKIHQNNNPADHPLLVGLDIEWRPNRMRQIENPVATLQLSTDKDCLIFQLLHCPTGIPQSLRDFLSNKNYTFVGVAIEGDVEKLVGDYDVSIGNAVDLRVLAAEKLGTVQWKNSGIKALVKEILGKQIEKPKRVTMSRWDNEWLTGDQVQYACLDAFLCYKIGESFQLPLPDMLHTKEHVQKRWKKLFIRSIYKEDHRHKISTTYIWSERVHLGTGVRLCRDAGRVNFRNRKNQASSDIVEEEIPRSKETCLYGAQEVHHPKGD</sequence>
<gene>
    <name evidence="4" type="ORF">SADUNF_Sadunf06G0020000</name>
</gene>
<dbReference type="InterPro" id="IPR051132">
    <property type="entry name" value="3-5_Exonuclease_domain"/>
</dbReference>